<dbReference type="Proteomes" id="UP000596004">
    <property type="component" value="Chromosome"/>
</dbReference>
<dbReference type="InterPro" id="IPR013324">
    <property type="entry name" value="RNA_pol_sigma_r3/r4-like"/>
</dbReference>
<dbReference type="InterPro" id="IPR013249">
    <property type="entry name" value="RNA_pol_sigma70_r4_t2"/>
</dbReference>
<dbReference type="Gene3D" id="1.10.10.10">
    <property type="entry name" value="Winged helix-like DNA-binding domain superfamily/Winged helix DNA-binding domain"/>
    <property type="match status" value="1"/>
</dbReference>
<gene>
    <name evidence="2" type="ORF">IPJ89_00500</name>
</gene>
<evidence type="ECO:0000313" key="2">
    <source>
        <dbReference type="EMBL" id="QQR92711.1"/>
    </source>
</evidence>
<organism evidence="2">
    <name type="scientific">Candidatus Iainarchaeum sp</name>
    <dbReference type="NCBI Taxonomy" id="3101447"/>
    <lineage>
        <taxon>Archaea</taxon>
        <taxon>Candidatus Iainarchaeota</taxon>
        <taxon>Candidatus Iainarchaeia</taxon>
        <taxon>Candidatus Iainarchaeales</taxon>
        <taxon>Candidatus Iainarchaeaceae</taxon>
        <taxon>Candidatus Iainarchaeum</taxon>
    </lineage>
</organism>
<proteinExistence type="predicted"/>
<feature type="domain" description="RNA polymerase sigma factor 70 region 4 type 2" evidence="1">
    <location>
        <begin position="146"/>
        <end position="193"/>
    </location>
</feature>
<sequence>MEPKKKPIGIGALYRTALRELPSYRERNARVIQALANPTQATSRALWNNYAIVTSYRAARRFVQRYEIHRQNFKDLFSATLARSIELFPVLARRHAREPIQHVSGAYFPYVVNALKVEARKLKPYRQMKERAPKKVGVIEDHVHGVLEEIPLRKRLMVEAYYLHGLNTTEIGRLMDMTPGSVHTTLWRIRKELRKKMRVIEPRKTLRRTIRGRRR</sequence>
<dbReference type="EMBL" id="CP064981">
    <property type="protein sequence ID" value="QQR92711.1"/>
    <property type="molecule type" value="Genomic_DNA"/>
</dbReference>
<dbReference type="GO" id="GO:0006352">
    <property type="term" value="P:DNA-templated transcription initiation"/>
    <property type="evidence" value="ECO:0007669"/>
    <property type="project" value="InterPro"/>
</dbReference>
<reference evidence="2" key="1">
    <citation type="submission" date="2020-11" db="EMBL/GenBank/DDBJ databases">
        <title>Connecting structure to function with the recovery of over 1000 high-quality activated sludge metagenome-assembled genomes encoding full-length rRNA genes using long-read sequencing.</title>
        <authorList>
            <person name="Singleton C.M."/>
            <person name="Petriglieri F."/>
            <person name="Kristensen J.M."/>
            <person name="Kirkegaard R.H."/>
            <person name="Michaelsen T.Y."/>
            <person name="Andersen M.H."/>
            <person name="Karst S.M."/>
            <person name="Dueholm M.S."/>
            <person name="Nielsen P.H."/>
            <person name="Albertsen M."/>
        </authorList>
    </citation>
    <scope>NUCLEOTIDE SEQUENCE</scope>
    <source>
        <strain evidence="2">Fred_18-Q3-R57-64_BAT3C.431</strain>
    </source>
</reference>
<name>A0A7T9DK41_9ARCH</name>
<dbReference type="Pfam" id="PF08281">
    <property type="entry name" value="Sigma70_r4_2"/>
    <property type="match status" value="1"/>
</dbReference>
<dbReference type="GO" id="GO:0016987">
    <property type="term" value="F:sigma factor activity"/>
    <property type="evidence" value="ECO:0007669"/>
    <property type="project" value="InterPro"/>
</dbReference>
<accession>A0A7T9DK41</accession>
<dbReference type="SUPFAM" id="SSF88659">
    <property type="entry name" value="Sigma3 and sigma4 domains of RNA polymerase sigma factors"/>
    <property type="match status" value="1"/>
</dbReference>
<protein>
    <submittedName>
        <fullName evidence="2">Sigma-70 family RNA polymerase sigma factor</fullName>
    </submittedName>
</protein>
<dbReference type="AlphaFoldDB" id="A0A7T9DK41"/>
<evidence type="ECO:0000259" key="1">
    <source>
        <dbReference type="Pfam" id="PF08281"/>
    </source>
</evidence>
<dbReference type="InterPro" id="IPR036388">
    <property type="entry name" value="WH-like_DNA-bd_sf"/>
</dbReference>
<dbReference type="GO" id="GO:0003677">
    <property type="term" value="F:DNA binding"/>
    <property type="evidence" value="ECO:0007669"/>
    <property type="project" value="InterPro"/>
</dbReference>